<accession>A0A917AEG5</accession>
<name>A0A917AEG5_9RHOB</name>
<protein>
    <submittedName>
        <fullName evidence="1">Uncharacterized protein</fullName>
    </submittedName>
</protein>
<dbReference type="EMBL" id="BMFJ01000002">
    <property type="protein sequence ID" value="GGE47545.1"/>
    <property type="molecule type" value="Genomic_DNA"/>
</dbReference>
<comment type="caution">
    <text evidence="1">The sequence shown here is derived from an EMBL/GenBank/DDBJ whole genome shotgun (WGS) entry which is preliminary data.</text>
</comment>
<sequence>MPAHEVQRFRPFGDDHHSHTLVGNLKMHADAPQFLWRKRDFDRPVGERPGRVCDLFGQPCRDRGRRRVESGGNMLGAGIAGRRAELSGWLQRRVAGGIGSGGPDRHRFGSDSLRLRGAPLCRS</sequence>
<evidence type="ECO:0000313" key="2">
    <source>
        <dbReference type="Proteomes" id="UP000612855"/>
    </source>
</evidence>
<dbReference type="Proteomes" id="UP000612855">
    <property type="component" value="Unassembled WGS sequence"/>
</dbReference>
<keyword evidence="2" id="KW-1185">Reference proteome</keyword>
<reference evidence="2" key="1">
    <citation type="journal article" date="2019" name="Int. J. Syst. Evol. Microbiol.">
        <title>The Global Catalogue of Microorganisms (GCM) 10K type strain sequencing project: providing services to taxonomists for standard genome sequencing and annotation.</title>
        <authorList>
            <consortium name="The Broad Institute Genomics Platform"/>
            <consortium name="The Broad Institute Genome Sequencing Center for Infectious Disease"/>
            <person name="Wu L."/>
            <person name="Ma J."/>
        </authorList>
    </citation>
    <scope>NUCLEOTIDE SEQUENCE [LARGE SCALE GENOMIC DNA]</scope>
    <source>
        <strain evidence="2">CGMCC 1.12664</strain>
    </source>
</reference>
<organism evidence="1 2">
    <name type="scientific">Primorskyibacter flagellatus</name>
    <dbReference type="NCBI Taxonomy" id="1387277"/>
    <lineage>
        <taxon>Bacteria</taxon>
        <taxon>Pseudomonadati</taxon>
        <taxon>Pseudomonadota</taxon>
        <taxon>Alphaproteobacteria</taxon>
        <taxon>Rhodobacterales</taxon>
        <taxon>Roseobacteraceae</taxon>
        <taxon>Primorskyibacter</taxon>
    </lineage>
</organism>
<gene>
    <name evidence="1" type="ORF">GCM10011360_38430</name>
</gene>
<dbReference type="AlphaFoldDB" id="A0A917AEG5"/>
<proteinExistence type="predicted"/>
<evidence type="ECO:0000313" key="1">
    <source>
        <dbReference type="EMBL" id="GGE47545.1"/>
    </source>
</evidence>